<proteinExistence type="inferred from homology"/>
<dbReference type="AlphaFoldDB" id="A0A7W5VLM3"/>
<comment type="similarity">
    <text evidence="1">Belongs to the metallophosphoesterase superfamily. YfcE family.</text>
</comment>
<protein>
    <submittedName>
        <fullName evidence="3">Putative phosphodiesterase</fullName>
    </submittedName>
</protein>
<dbReference type="InterPro" id="IPR050126">
    <property type="entry name" value="Ap4A_hydrolase"/>
</dbReference>
<feature type="domain" description="Calcineurin-like phosphoesterase" evidence="2">
    <location>
        <begin position="1"/>
        <end position="189"/>
    </location>
</feature>
<dbReference type="Proteomes" id="UP000579945">
    <property type="component" value="Unassembled WGS sequence"/>
</dbReference>
<reference evidence="3 4" key="1">
    <citation type="submission" date="2020-08" db="EMBL/GenBank/DDBJ databases">
        <title>Sequencing the genomes of 1000 actinobacteria strains.</title>
        <authorList>
            <person name="Klenk H.-P."/>
        </authorList>
    </citation>
    <scope>NUCLEOTIDE SEQUENCE [LARGE SCALE GENOMIC DNA]</scope>
    <source>
        <strain evidence="3 4">DSM 44320</strain>
    </source>
</reference>
<dbReference type="RefSeq" id="WP_183662120.1">
    <property type="nucleotide sequence ID" value="NZ_BAAAXX010000009.1"/>
</dbReference>
<gene>
    <name evidence="3" type="ORF">FHR33_009607</name>
</gene>
<organism evidence="3 4">
    <name type="scientific">Nonomuraea dietziae</name>
    <dbReference type="NCBI Taxonomy" id="65515"/>
    <lineage>
        <taxon>Bacteria</taxon>
        <taxon>Bacillati</taxon>
        <taxon>Actinomycetota</taxon>
        <taxon>Actinomycetes</taxon>
        <taxon>Streptosporangiales</taxon>
        <taxon>Streptosporangiaceae</taxon>
        <taxon>Nonomuraea</taxon>
    </lineage>
</organism>
<name>A0A7W5VLM3_9ACTN</name>
<evidence type="ECO:0000313" key="4">
    <source>
        <dbReference type="Proteomes" id="UP000579945"/>
    </source>
</evidence>
<evidence type="ECO:0000313" key="3">
    <source>
        <dbReference type="EMBL" id="MBB3733660.1"/>
    </source>
</evidence>
<dbReference type="GO" id="GO:0016791">
    <property type="term" value="F:phosphatase activity"/>
    <property type="evidence" value="ECO:0007669"/>
    <property type="project" value="TreeGrafter"/>
</dbReference>
<dbReference type="EMBL" id="JACIBV010000002">
    <property type="protein sequence ID" value="MBB3733660.1"/>
    <property type="molecule type" value="Genomic_DNA"/>
</dbReference>
<dbReference type="PANTHER" id="PTHR42850:SF2">
    <property type="entry name" value="BLL5683 PROTEIN"/>
    <property type="match status" value="1"/>
</dbReference>
<dbReference type="PANTHER" id="PTHR42850">
    <property type="entry name" value="METALLOPHOSPHOESTERASE"/>
    <property type="match status" value="1"/>
</dbReference>
<dbReference type="GeneID" id="95395597"/>
<accession>A0A7W5VLM3</accession>
<dbReference type="SUPFAM" id="SSF56300">
    <property type="entry name" value="Metallo-dependent phosphatases"/>
    <property type="match status" value="1"/>
</dbReference>
<dbReference type="Gene3D" id="3.60.21.10">
    <property type="match status" value="1"/>
</dbReference>
<dbReference type="InterPro" id="IPR029052">
    <property type="entry name" value="Metallo-depent_PP-like"/>
</dbReference>
<dbReference type="InterPro" id="IPR011152">
    <property type="entry name" value="Pesterase_MJ0912"/>
</dbReference>
<dbReference type="Pfam" id="PF12850">
    <property type="entry name" value="Metallophos_2"/>
    <property type="match status" value="1"/>
</dbReference>
<dbReference type="GO" id="GO:0005737">
    <property type="term" value="C:cytoplasm"/>
    <property type="evidence" value="ECO:0007669"/>
    <property type="project" value="TreeGrafter"/>
</dbReference>
<sequence length="248" mass="26291">MRVAVLSDIHGVLPALEAVLAEPEVACADLVVLTGDMAAGPQPVETLDLLVSLGERALWVNGNADRELVEVARGSGSAYPISQWAGQQLRGDQVELLAGLPMSCVLDLGALGRTLFAHATPRRDDEMILVDSAIERWAEVLEGIEADTVVLGNTHMPFVRLVERRLVVNPGSVGMPYGTAGAHWALLEAGSGAVTLRRTAFDAQAAAGRIVEESGFAEVEEWVSEYVTGTHSDVEALRAFGGAEGRAR</sequence>
<dbReference type="PIRSF" id="PIRSF000883">
    <property type="entry name" value="Pesterase_MJ0912"/>
    <property type="match status" value="1"/>
</dbReference>
<evidence type="ECO:0000259" key="2">
    <source>
        <dbReference type="Pfam" id="PF12850"/>
    </source>
</evidence>
<evidence type="ECO:0000256" key="1">
    <source>
        <dbReference type="ARBA" id="ARBA00008950"/>
    </source>
</evidence>
<keyword evidence="4" id="KW-1185">Reference proteome</keyword>
<comment type="caution">
    <text evidence="3">The sequence shown here is derived from an EMBL/GenBank/DDBJ whole genome shotgun (WGS) entry which is preliminary data.</text>
</comment>
<dbReference type="InterPro" id="IPR024654">
    <property type="entry name" value="Calcineurin-like_PHP_lpxH"/>
</dbReference>